<accession>A0A2P2N838</accession>
<evidence type="ECO:0000313" key="1">
    <source>
        <dbReference type="EMBL" id="MBX38651.1"/>
    </source>
</evidence>
<name>A0A2P2N838_RHIMU</name>
<dbReference type="AlphaFoldDB" id="A0A2P2N838"/>
<organism evidence="1">
    <name type="scientific">Rhizophora mucronata</name>
    <name type="common">Asiatic mangrove</name>
    <dbReference type="NCBI Taxonomy" id="61149"/>
    <lineage>
        <taxon>Eukaryota</taxon>
        <taxon>Viridiplantae</taxon>
        <taxon>Streptophyta</taxon>
        <taxon>Embryophyta</taxon>
        <taxon>Tracheophyta</taxon>
        <taxon>Spermatophyta</taxon>
        <taxon>Magnoliopsida</taxon>
        <taxon>eudicotyledons</taxon>
        <taxon>Gunneridae</taxon>
        <taxon>Pentapetalae</taxon>
        <taxon>rosids</taxon>
        <taxon>fabids</taxon>
        <taxon>Malpighiales</taxon>
        <taxon>Rhizophoraceae</taxon>
        <taxon>Rhizophora</taxon>
    </lineage>
</organism>
<dbReference type="EMBL" id="GGEC01058167">
    <property type="protein sequence ID" value="MBX38651.1"/>
    <property type="molecule type" value="Transcribed_RNA"/>
</dbReference>
<protein>
    <submittedName>
        <fullName evidence="1">Uncharacterized protein</fullName>
    </submittedName>
</protein>
<reference evidence="1" key="1">
    <citation type="submission" date="2018-02" db="EMBL/GenBank/DDBJ databases">
        <title>Rhizophora mucronata_Transcriptome.</title>
        <authorList>
            <person name="Meera S.P."/>
            <person name="Sreeshan A."/>
            <person name="Augustine A."/>
        </authorList>
    </citation>
    <scope>NUCLEOTIDE SEQUENCE</scope>
    <source>
        <tissue evidence="1">Leaf</tissue>
    </source>
</reference>
<proteinExistence type="predicted"/>
<sequence length="25" mass="3135">MLTIQKKVIKLYWYHKPLRHRLVAV</sequence>